<keyword evidence="3 7" id="KW-0547">Nucleotide-binding</keyword>
<dbReference type="AlphaFoldDB" id="A0A494RGC2"/>
<dbReference type="SMART" id="SM00878">
    <property type="entry name" value="Biotin_carb_C"/>
    <property type="match status" value="1"/>
</dbReference>
<dbReference type="PROSITE" id="PS50968">
    <property type="entry name" value="BIOTINYL_LIPOYL"/>
    <property type="match status" value="1"/>
</dbReference>
<dbReference type="PROSITE" id="PS00867">
    <property type="entry name" value="CPSASE_2"/>
    <property type="match status" value="1"/>
</dbReference>
<dbReference type="InterPro" id="IPR011053">
    <property type="entry name" value="Single_hybrid_motif"/>
</dbReference>
<evidence type="ECO:0000256" key="1">
    <source>
        <dbReference type="ARBA" id="ARBA00001953"/>
    </source>
</evidence>
<dbReference type="SUPFAM" id="SSF56059">
    <property type="entry name" value="Glutathione synthetase ATP-binding domain-like"/>
    <property type="match status" value="1"/>
</dbReference>
<evidence type="ECO:0000256" key="5">
    <source>
        <dbReference type="ARBA" id="ARBA00022946"/>
    </source>
</evidence>
<dbReference type="RefSeq" id="WP_121482583.1">
    <property type="nucleotide sequence ID" value="NZ_CP032707.1"/>
</dbReference>
<dbReference type="InterPro" id="IPR011761">
    <property type="entry name" value="ATP-grasp"/>
</dbReference>
<dbReference type="GO" id="GO:0046872">
    <property type="term" value="F:metal ion binding"/>
    <property type="evidence" value="ECO:0007669"/>
    <property type="project" value="InterPro"/>
</dbReference>
<dbReference type="Pfam" id="PF02785">
    <property type="entry name" value="Biotin_carb_C"/>
    <property type="match status" value="1"/>
</dbReference>
<dbReference type="SUPFAM" id="SSF51246">
    <property type="entry name" value="Rudiment single hybrid motif"/>
    <property type="match status" value="1"/>
</dbReference>
<evidence type="ECO:0000259" key="10">
    <source>
        <dbReference type="PROSITE" id="PS50979"/>
    </source>
</evidence>
<keyword evidence="6" id="KW-0092">Biotin</keyword>
<evidence type="ECO:0000256" key="4">
    <source>
        <dbReference type="ARBA" id="ARBA00022840"/>
    </source>
</evidence>
<dbReference type="FunFam" id="3.30.1490.20:FF:000003">
    <property type="entry name" value="acetyl-CoA carboxylase isoform X1"/>
    <property type="match status" value="1"/>
</dbReference>
<dbReference type="InterPro" id="IPR000089">
    <property type="entry name" value="Biotin_lipoyl"/>
</dbReference>
<dbReference type="InterPro" id="IPR005481">
    <property type="entry name" value="BC-like_N"/>
</dbReference>
<feature type="domain" description="Biotin carboxylation" evidence="10">
    <location>
        <begin position="1"/>
        <end position="449"/>
    </location>
</feature>
<dbReference type="InterPro" id="IPR005479">
    <property type="entry name" value="CPAse_ATP-bd"/>
</dbReference>
<dbReference type="PANTHER" id="PTHR18866:SF33">
    <property type="entry name" value="METHYLCROTONOYL-COA CARBOXYLASE SUBUNIT ALPHA, MITOCHONDRIAL-RELATED"/>
    <property type="match status" value="1"/>
</dbReference>
<dbReference type="PROSITE" id="PS00188">
    <property type="entry name" value="BIOTIN"/>
    <property type="match status" value="1"/>
</dbReference>
<dbReference type="Gene3D" id="2.40.50.100">
    <property type="match status" value="1"/>
</dbReference>
<evidence type="ECO:0000313" key="11">
    <source>
        <dbReference type="EMBL" id="AYG95438.1"/>
    </source>
</evidence>
<evidence type="ECO:0000259" key="9">
    <source>
        <dbReference type="PROSITE" id="PS50975"/>
    </source>
</evidence>
<dbReference type="Gene3D" id="3.30.470.20">
    <property type="entry name" value="ATP-grasp fold, B domain"/>
    <property type="match status" value="1"/>
</dbReference>
<dbReference type="InterPro" id="IPR050856">
    <property type="entry name" value="Biotin_carboxylase_complex"/>
</dbReference>
<dbReference type="EMBL" id="CP032707">
    <property type="protein sequence ID" value="AYG95438.1"/>
    <property type="molecule type" value="Genomic_DNA"/>
</dbReference>
<dbReference type="SUPFAM" id="SSF52440">
    <property type="entry name" value="PreATP-grasp domain"/>
    <property type="match status" value="1"/>
</dbReference>
<dbReference type="PANTHER" id="PTHR18866">
    <property type="entry name" value="CARBOXYLASE:PYRUVATE/ACETYL-COA/PROPIONYL-COA CARBOXYLASE"/>
    <property type="match status" value="1"/>
</dbReference>
<gene>
    <name evidence="11" type="ORF">D8I30_09820</name>
</gene>
<organism evidence="11 12">
    <name type="scientific">Brevundimonas naejangsanensis</name>
    <dbReference type="NCBI Taxonomy" id="588932"/>
    <lineage>
        <taxon>Bacteria</taxon>
        <taxon>Pseudomonadati</taxon>
        <taxon>Pseudomonadota</taxon>
        <taxon>Alphaproteobacteria</taxon>
        <taxon>Caulobacterales</taxon>
        <taxon>Caulobacteraceae</taxon>
        <taxon>Brevundimonas</taxon>
    </lineage>
</organism>
<proteinExistence type="predicted"/>
<name>A0A494RGC2_9CAUL</name>
<comment type="cofactor">
    <cofactor evidence="1">
        <name>biotin</name>
        <dbReference type="ChEBI" id="CHEBI:57586"/>
    </cofactor>
</comment>
<dbReference type="CDD" id="cd06850">
    <property type="entry name" value="biotinyl_domain"/>
    <property type="match status" value="1"/>
</dbReference>
<dbReference type="InterPro" id="IPR011764">
    <property type="entry name" value="Biotin_carboxylation_dom"/>
</dbReference>
<evidence type="ECO:0000256" key="3">
    <source>
        <dbReference type="ARBA" id="ARBA00022741"/>
    </source>
</evidence>
<keyword evidence="4 7" id="KW-0067">ATP-binding</keyword>
<dbReference type="InterPro" id="IPR005482">
    <property type="entry name" value="Biotin_COase_C"/>
</dbReference>
<dbReference type="PROSITE" id="PS50979">
    <property type="entry name" value="BC"/>
    <property type="match status" value="1"/>
</dbReference>
<accession>A0A494RGC2</accession>
<dbReference type="FunFam" id="3.30.470.20:FF:000028">
    <property type="entry name" value="Methylcrotonoyl-CoA carboxylase subunit alpha, mitochondrial"/>
    <property type="match status" value="1"/>
</dbReference>
<protein>
    <submittedName>
        <fullName evidence="11">ATP-grasp domain-containing protein</fullName>
    </submittedName>
</protein>
<dbReference type="InterPro" id="IPR001882">
    <property type="entry name" value="Biotin_BS"/>
</dbReference>
<dbReference type="FunFam" id="3.40.50.20:FF:000010">
    <property type="entry name" value="Propionyl-CoA carboxylase subunit alpha"/>
    <property type="match status" value="1"/>
</dbReference>
<dbReference type="Pfam" id="PF02786">
    <property type="entry name" value="CPSase_L_D2"/>
    <property type="match status" value="1"/>
</dbReference>
<evidence type="ECO:0000256" key="7">
    <source>
        <dbReference type="PROSITE-ProRule" id="PRU00409"/>
    </source>
</evidence>
<dbReference type="Pfam" id="PF00364">
    <property type="entry name" value="Biotin_lipoyl"/>
    <property type="match status" value="1"/>
</dbReference>
<feature type="domain" description="ATP-grasp" evidence="9">
    <location>
        <begin position="120"/>
        <end position="322"/>
    </location>
</feature>
<dbReference type="Proteomes" id="UP000276984">
    <property type="component" value="Chromosome"/>
</dbReference>
<dbReference type="InterPro" id="IPR016185">
    <property type="entry name" value="PreATP-grasp_dom_sf"/>
</dbReference>
<feature type="domain" description="Lipoyl-binding" evidence="8">
    <location>
        <begin position="593"/>
        <end position="668"/>
    </location>
</feature>
<dbReference type="Pfam" id="PF00289">
    <property type="entry name" value="Biotin_carb_N"/>
    <property type="match status" value="1"/>
</dbReference>
<dbReference type="FunFam" id="2.40.50.100:FF:000003">
    <property type="entry name" value="Acetyl-CoA carboxylase biotin carboxyl carrier protein"/>
    <property type="match status" value="1"/>
</dbReference>
<evidence type="ECO:0000259" key="8">
    <source>
        <dbReference type="PROSITE" id="PS50968"/>
    </source>
</evidence>
<evidence type="ECO:0000256" key="2">
    <source>
        <dbReference type="ARBA" id="ARBA00022598"/>
    </source>
</evidence>
<dbReference type="SUPFAM" id="SSF51230">
    <property type="entry name" value="Single hybrid motif"/>
    <property type="match status" value="1"/>
</dbReference>
<dbReference type="OrthoDB" id="9763189at2"/>
<keyword evidence="2" id="KW-0436">Ligase</keyword>
<evidence type="ECO:0000256" key="6">
    <source>
        <dbReference type="ARBA" id="ARBA00023267"/>
    </source>
</evidence>
<evidence type="ECO:0000313" key="12">
    <source>
        <dbReference type="Proteomes" id="UP000276984"/>
    </source>
</evidence>
<keyword evidence="5" id="KW-0809">Transit peptide</keyword>
<sequence length="673" mass="72067">MFKSVLVANRGEIACRVFRTARRMGLRTIAVYSEADAQALHVREADEAVLIGPAAARESYLDAEKVLAAAKATGAEAIHPGYGFLSENADFAEAVMAAGIVWIGPQPSSIRAMGLKDAAKTLMIEAGVPVTPGYQGEDQSLETLTAEANRIGFPVLIKAVAGGGGKGMRKVDRAEDFAENLASAQREGQSSFGDPRVLIESYITRPRHIEVQVFGDSHGNVVHLHERDCSLQRRHQKVIEEAPAPGMDQATRDAVTAAAVRAAKAVDYQGAGTIEFIADASNGLKADRIWFMEMNTRLQVEHPVTEAITGVDLVEWQLRVAAGEPIPLAQEHIPMKGWAMEARLYAEDPAHGFLPSIGRLDHFVMPDDIRVDTGVEQGGEVSQFYDPMIAKLIVHEDSREAAAARLADACREVEVWPVRTNAGFLARCLEHPRFVEGDVDTGFIAAEEGTLASDCVSDELVAAAAKLIAEEVTWRFIGRDHADTWESRISQLFGFRLNAPQSSHVVLDVDGAKRTARLSPGPKPWSYAVDLEGSSHVVEQISGNRLKGLKASLRVAPSGQSFHYRLGDDDAEVVVFNSGLAVTVKPFTALRGSVESGSDGGLRAPMPGKIVAAPAKVGDVVTKGQPVVVLEAMKMEHALTAPFDGVVAEFNVAVGDQVTDGAVLAVVKAADAA</sequence>
<dbReference type="PROSITE" id="PS50975">
    <property type="entry name" value="ATP_GRASP"/>
    <property type="match status" value="1"/>
</dbReference>
<keyword evidence="12" id="KW-1185">Reference proteome</keyword>
<reference evidence="11 12" key="1">
    <citation type="submission" date="2018-10" db="EMBL/GenBank/DDBJ databases">
        <title>Complete genome sequence of Brevundimonas naejangsanensis BRV3.</title>
        <authorList>
            <person name="Berrios L."/>
            <person name="Ely B."/>
        </authorList>
    </citation>
    <scope>NUCLEOTIDE SEQUENCE [LARGE SCALE GENOMIC DNA]</scope>
    <source>
        <strain evidence="11 12">BRV3</strain>
    </source>
</reference>
<dbReference type="GO" id="GO:0016874">
    <property type="term" value="F:ligase activity"/>
    <property type="evidence" value="ECO:0007669"/>
    <property type="project" value="UniProtKB-KW"/>
</dbReference>
<dbReference type="InterPro" id="IPR011054">
    <property type="entry name" value="Rudment_hybrid_motif"/>
</dbReference>
<dbReference type="GO" id="GO:0005524">
    <property type="term" value="F:ATP binding"/>
    <property type="evidence" value="ECO:0007669"/>
    <property type="project" value="UniProtKB-UniRule"/>
</dbReference>